<keyword evidence="1" id="KW-0227">DNA damage</keyword>
<dbReference type="InterPro" id="IPR043502">
    <property type="entry name" value="DNA/RNA_pol_sf"/>
</dbReference>
<protein>
    <recommendedName>
        <fullName evidence="3">DNA polymerase</fullName>
    </recommendedName>
</protein>
<dbReference type="PANTHER" id="PTHR35369:SF2">
    <property type="entry name" value="BLR3025 PROTEIN"/>
    <property type="match status" value="1"/>
</dbReference>
<gene>
    <name evidence="2" type="ORF">GALL_458720</name>
</gene>
<evidence type="ECO:0000313" key="2">
    <source>
        <dbReference type="EMBL" id="OIQ72500.1"/>
    </source>
</evidence>
<dbReference type="InterPro" id="IPR050356">
    <property type="entry name" value="SulA_CellDiv_inhibitor"/>
</dbReference>
<dbReference type="GO" id="GO:0006281">
    <property type="term" value="P:DNA repair"/>
    <property type="evidence" value="ECO:0007669"/>
    <property type="project" value="TreeGrafter"/>
</dbReference>
<name>A0A1J5PY56_9ZZZZ</name>
<dbReference type="PANTHER" id="PTHR35369">
    <property type="entry name" value="BLR3025 PROTEIN-RELATED"/>
    <property type="match status" value="1"/>
</dbReference>
<dbReference type="EMBL" id="MLJW01003245">
    <property type="protein sequence ID" value="OIQ72500.1"/>
    <property type="molecule type" value="Genomic_DNA"/>
</dbReference>
<dbReference type="AlphaFoldDB" id="A0A1J5PY56"/>
<evidence type="ECO:0008006" key="3">
    <source>
        <dbReference type="Google" id="ProtNLM"/>
    </source>
</evidence>
<sequence length="440" mass="47709">MLWCALRLPSPSGSERPEPPAAALRGLALWALQFTPRVTLCDEAVLMEVAASLRLFGGAITLAARVQADAPTLGVSSLAWAPTALGALALARANIGGVDAVPLDERLDPLPVAALTAAVPHETTLAQLGCRTLGDLRALPRGGITRRFGAALIDALDRAYGLRAEQFVWVTIPETFSAKVDLMARVETAMALVFAAKRLLLQLHGWLVARHAGVTTFTLRWVHDTMRSKDVGVGDALVIRTAEPMRDVDHLSHLLAEQLARVQLAAPVECLELVVDDVRDYAPPNASLLPDASADRESLTLALERIAARLGPGRVLRPALVEDARPEWAQQWRPASEPVRPKPTRPDGMPQPTFLLPAPLRLAVRSNRPLYQGELQLLLGPHRVEGGWWHRVQVAGGTAESRQVARDYWVALSAHAGALWVFQTRVAGEDAAWFLHGMFA</sequence>
<reference evidence="2" key="1">
    <citation type="submission" date="2016-10" db="EMBL/GenBank/DDBJ databases">
        <title>Sequence of Gallionella enrichment culture.</title>
        <authorList>
            <person name="Poehlein A."/>
            <person name="Muehling M."/>
            <person name="Daniel R."/>
        </authorList>
    </citation>
    <scope>NUCLEOTIDE SEQUENCE</scope>
</reference>
<accession>A0A1J5PY56</accession>
<dbReference type="SUPFAM" id="SSF56672">
    <property type="entry name" value="DNA/RNA polymerases"/>
    <property type="match status" value="1"/>
</dbReference>
<dbReference type="CDD" id="cd03468">
    <property type="entry name" value="PolY_like"/>
    <property type="match status" value="1"/>
</dbReference>
<organism evidence="2">
    <name type="scientific">mine drainage metagenome</name>
    <dbReference type="NCBI Taxonomy" id="410659"/>
    <lineage>
        <taxon>unclassified sequences</taxon>
        <taxon>metagenomes</taxon>
        <taxon>ecological metagenomes</taxon>
    </lineage>
</organism>
<comment type="caution">
    <text evidence="2">The sequence shown here is derived from an EMBL/GenBank/DDBJ whole genome shotgun (WGS) entry which is preliminary data.</text>
</comment>
<proteinExistence type="predicted"/>
<evidence type="ECO:0000256" key="1">
    <source>
        <dbReference type="ARBA" id="ARBA00022763"/>
    </source>
</evidence>